<feature type="domain" description="7,8-dihydro-6-hydroxymethylpterin-pyrophosphokinase" evidence="13">
    <location>
        <begin position="3"/>
        <end position="141"/>
    </location>
</feature>
<comment type="function">
    <text evidence="10">Catalyzes the transfer of pyrophosphate from adenosine triphosphate (ATP) to 6-hydroxymethyl-7,8-dihydropterin, an enzymatic step in folate biosynthesis pathway.</text>
</comment>
<dbReference type="PANTHER" id="PTHR43071:SF1">
    <property type="entry name" value="2-AMINO-4-HYDROXY-6-HYDROXYMETHYLDIHYDROPTERIDINE PYROPHOSPHOKINASE"/>
    <property type="match status" value="1"/>
</dbReference>
<keyword evidence="15" id="KW-1185">Reference proteome</keyword>
<gene>
    <name evidence="14" type="ORF">N825_36260</name>
</gene>
<dbReference type="STRING" id="1385369.N825_36260"/>
<evidence type="ECO:0000256" key="11">
    <source>
        <dbReference type="ARBA" id="ARBA00029766"/>
    </source>
</evidence>
<comment type="similarity">
    <text evidence="2">Belongs to the HPPK family.</text>
</comment>
<reference evidence="14 15" key="1">
    <citation type="submission" date="2013-08" db="EMBL/GenBank/DDBJ databases">
        <title>The genome sequence of Skermanella stibiiresistens.</title>
        <authorList>
            <person name="Zhu W."/>
            <person name="Wang G."/>
        </authorList>
    </citation>
    <scope>NUCLEOTIDE SEQUENCE [LARGE SCALE GENOMIC DNA]</scope>
    <source>
        <strain evidence="14 15">SB22</strain>
    </source>
</reference>
<dbReference type="GO" id="GO:0003848">
    <property type="term" value="F:2-amino-4-hydroxy-6-hydroxymethyldihydropteridine diphosphokinase activity"/>
    <property type="evidence" value="ECO:0007669"/>
    <property type="project" value="UniProtKB-EC"/>
</dbReference>
<dbReference type="UniPathway" id="UPA00077">
    <property type="reaction ID" value="UER00155"/>
</dbReference>
<evidence type="ECO:0000256" key="7">
    <source>
        <dbReference type="ARBA" id="ARBA00022777"/>
    </source>
</evidence>
<evidence type="ECO:0000256" key="9">
    <source>
        <dbReference type="ARBA" id="ARBA00022909"/>
    </source>
</evidence>
<dbReference type="PATRIC" id="fig|1385369.3.peg.2558"/>
<keyword evidence="6" id="KW-0547">Nucleotide-binding</keyword>
<dbReference type="Proteomes" id="UP000019486">
    <property type="component" value="Unassembled WGS sequence"/>
</dbReference>
<dbReference type="CDD" id="cd00483">
    <property type="entry name" value="HPPK"/>
    <property type="match status" value="1"/>
</dbReference>
<evidence type="ECO:0000256" key="8">
    <source>
        <dbReference type="ARBA" id="ARBA00022840"/>
    </source>
</evidence>
<evidence type="ECO:0000256" key="3">
    <source>
        <dbReference type="ARBA" id="ARBA00013253"/>
    </source>
</evidence>
<dbReference type="Gene3D" id="3.30.70.560">
    <property type="entry name" value="7,8-Dihydro-6-hydroxymethylpterin-pyrophosphokinase HPPK"/>
    <property type="match status" value="1"/>
</dbReference>
<dbReference type="SUPFAM" id="SSF55083">
    <property type="entry name" value="6-hydroxymethyl-7,8-dihydropterin pyrophosphokinase, HPPK"/>
    <property type="match status" value="1"/>
</dbReference>
<dbReference type="InterPro" id="IPR035907">
    <property type="entry name" value="Hppk_sf"/>
</dbReference>
<keyword evidence="8" id="KW-0067">ATP-binding</keyword>
<evidence type="ECO:0000256" key="12">
    <source>
        <dbReference type="ARBA" id="ARBA00033413"/>
    </source>
</evidence>
<evidence type="ECO:0000256" key="2">
    <source>
        <dbReference type="ARBA" id="ARBA00005810"/>
    </source>
</evidence>
<evidence type="ECO:0000256" key="6">
    <source>
        <dbReference type="ARBA" id="ARBA00022741"/>
    </source>
</evidence>
<dbReference type="GO" id="GO:0046654">
    <property type="term" value="P:tetrahydrofolate biosynthetic process"/>
    <property type="evidence" value="ECO:0007669"/>
    <property type="project" value="UniProtKB-UniPathway"/>
</dbReference>
<evidence type="ECO:0000259" key="13">
    <source>
        <dbReference type="Pfam" id="PF01288"/>
    </source>
</evidence>
<sequence>MIFIALGSNLSSDVLGSPKDICEAALRALEDRGISVTSRSRWFRTAPVPVSDQPWFVNGVVAVGTDLPPADLLSILHEIEAEFGRTRKIRNEARLLDLDLIAYGDLVTDGRNADDGTGPILPHPRMRERAFVLLPLADIAPNWRHPQTGEAIADLIDGLPADQRAEPRP</sequence>
<evidence type="ECO:0000256" key="5">
    <source>
        <dbReference type="ARBA" id="ARBA00022679"/>
    </source>
</evidence>
<evidence type="ECO:0000256" key="1">
    <source>
        <dbReference type="ARBA" id="ARBA00005051"/>
    </source>
</evidence>
<keyword evidence="7 14" id="KW-0418">Kinase</keyword>
<comment type="caution">
    <text evidence="14">The sequence shown here is derived from an EMBL/GenBank/DDBJ whole genome shotgun (WGS) entry which is preliminary data.</text>
</comment>
<proteinExistence type="inferred from homology"/>
<evidence type="ECO:0000256" key="4">
    <source>
        <dbReference type="ARBA" id="ARBA00016218"/>
    </source>
</evidence>
<evidence type="ECO:0000256" key="10">
    <source>
        <dbReference type="ARBA" id="ARBA00029409"/>
    </source>
</evidence>
<evidence type="ECO:0000313" key="14">
    <source>
        <dbReference type="EMBL" id="EWY40183.1"/>
    </source>
</evidence>
<evidence type="ECO:0000313" key="15">
    <source>
        <dbReference type="Proteomes" id="UP000019486"/>
    </source>
</evidence>
<dbReference type="PANTHER" id="PTHR43071">
    <property type="entry name" value="2-AMINO-4-HYDROXY-6-HYDROXYMETHYLDIHYDROPTERIDINE PYROPHOSPHOKINASE"/>
    <property type="match status" value="1"/>
</dbReference>
<dbReference type="InterPro" id="IPR000550">
    <property type="entry name" value="Hppk"/>
</dbReference>
<dbReference type="Pfam" id="PF01288">
    <property type="entry name" value="HPPK"/>
    <property type="match status" value="1"/>
</dbReference>
<dbReference type="GO" id="GO:0046656">
    <property type="term" value="P:folic acid biosynthetic process"/>
    <property type="evidence" value="ECO:0007669"/>
    <property type="project" value="UniProtKB-KW"/>
</dbReference>
<dbReference type="OrthoDB" id="9808041at2"/>
<protein>
    <recommendedName>
        <fullName evidence="4">2-amino-4-hydroxy-6-hydroxymethyldihydropteridine pyrophosphokinase</fullName>
        <ecNumber evidence="3">2.7.6.3</ecNumber>
    </recommendedName>
    <alternativeName>
        <fullName evidence="11">6-hydroxymethyl-7,8-dihydropterin pyrophosphokinase</fullName>
    </alternativeName>
    <alternativeName>
        <fullName evidence="12">7,8-dihydro-6-hydroxymethylpterin-pyrophosphokinase</fullName>
    </alternativeName>
</protein>
<accession>W9H8R1</accession>
<dbReference type="GO" id="GO:0016301">
    <property type="term" value="F:kinase activity"/>
    <property type="evidence" value="ECO:0007669"/>
    <property type="project" value="UniProtKB-KW"/>
</dbReference>
<organism evidence="14 15">
    <name type="scientific">Skermanella stibiiresistens SB22</name>
    <dbReference type="NCBI Taxonomy" id="1385369"/>
    <lineage>
        <taxon>Bacteria</taxon>
        <taxon>Pseudomonadati</taxon>
        <taxon>Pseudomonadota</taxon>
        <taxon>Alphaproteobacteria</taxon>
        <taxon>Rhodospirillales</taxon>
        <taxon>Azospirillaceae</taxon>
        <taxon>Skermanella</taxon>
    </lineage>
</organism>
<dbReference type="EMBL" id="AVFL01000008">
    <property type="protein sequence ID" value="EWY40183.1"/>
    <property type="molecule type" value="Genomic_DNA"/>
</dbReference>
<dbReference type="AlphaFoldDB" id="W9H8R1"/>
<dbReference type="NCBIfam" id="TIGR01498">
    <property type="entry name" value="folK"/>
    <property type="match status" value="1"/>
</dbReference>
<dbReference type="GO" id="GO:0005524">
    <property type="term" value="F:ATP binding"/>
    <property type="evidence" value="ECO:0007669"/>
    <property type="project" value="UniProtKB-KW"/>
</dbReference>
<keyword evidence="5" id="KW-0808">Transferase</keyword>
<dbReference type="EC" id="2.7.6.3" evidence="3"/>
<name>W9H8R1_9PROT</name>
<comment type="pathway">
    <text evidence="1">Cofactor biosynthesis; tetrahydrofolate biosynthesis; 2-amino-4-hydroxy-6-hydroxymethyl-7,8-dihydropteridine diphosphate from 7,8-dihydroneopterin triphosphate: step 4/4.</text>
</comment>
<keyword evidence="9" id="KW-0289">Folate biosynthesis</keyword>